<dbReference type="AlphaFoldDB" id="A0A0B6YW59"/>
<feature type="region of interest" description="Disordered" evidence="1">
    <location>
        <begin position="113"/>
        <end position="162"/>
    </location>
</feature>
<organism evidence="2">
    <name type="scientific">Arion vulgaris</name>
    <dbReference type="NCBI Taxonomy" id="1028688"/>
    <lineage>
        <taxon>Eukaryota</taxon>
        <taxon>Metazoa</taxon>
        <taxon>Spiralia</taxon>
        <taxon>Lophotrochozoa</taxon>
        <taxon>Mollusca</taxon>
        <taxon>Gastropoda</taxon>
        <taxon>Heterobranchia</taxon>
        <taxon>Euthyneura</taxon>
        <taxon>Panpulmonata</taxon>
        <taxon>Eupulmonata</taxon>
        <taxon>Stylommatophora</taxon>
        <taxon>Helicina</taxon>
        <taxon>Arionoidea</taxon>
        <taxon>Arionidae</taxon>
        <taxon>Arion</taxon>
    </lineage>
</organism>
<protein>
    <submittedName>
        <fullName evidence="2">Uncharacterized protein</fullName>
    </submittedName>
</protein>
<dbReference type="InterPro" id="IPR001101">
    <property type="entry name" value="Plectin_repeat"/>
</dbReference>
<dbReference type="SMART" id="SM00250">
    <property type="entry name" value="PLEC"/>
    <property type="match status" value="3"/>
</dbReference>
<dbReference type="EMBL" id="HACG01013694">
    <property type="protein sequence ID" value="CEK60559.1"/>
    <property type="molecule type" value="Transcribed_RNA"/>
</dbReference>
<sequence length="324" mass="35405">LNRNIIDGTESTGLNSQRAQPISLQSAIDTNSIKDKFNHPDSRKRFSIHEADTHGLIPDQKHRDIVSHENISTKPLTLKEVVKQDDLDKNPLTSSDSAPRKVLSMAAAFESGRITSSSDSHISHTDTKPKSPVKSTMKESVSLVQEKNKSVRNKSPVRSTTDETKMTFAEALDVGLISLEDQEYLDPNSGQRISLGDAIQNQLFDTTTPSESYDKAQLSLTQAIDKGLFNEQTGIFHDPDTKQDMTFQEAVDTGTIDGTFTVYDVKSGELFSLEEALKEGKLDPVTGKYIDEETGRKMTLKDAAKLGVLAVVGAPIAAALAAKE</sequence>
<accession>A0A0B6YW59</accession>
<evidence type="ECO:0000256" key="1">
    <source>
        <dbReference type="SAM" id="MobiDB-lite"/>
    </source>
</evidence>
<feature type="non-terminal residue" evidence="2">
    <location>
        <position position="1"/>
    </location>
</feature>
<dbReference type="GO" id="GO:0005856">
    <property type="term" value="C:cytoskeleton"/>
    <property type="evidence" value="ECO:0007669"/>
    <property type="project" value="InterPro"/>
</dbReference>
<feature type="non-terminal residue" evidence="2">
    <location>
        <position position="324"/>
    </location>
</feature>
<reference evidence="2" key="1">
    <citation type="submission" date="2014-12" db="EMBL/GenBank/DDBJ databases">
        <title>Insight into the proteome of Arion vulgaris.</title>
        <authorList>
            <person name="Aradska J."/>
            <person name="Bulat T."/>
            <person name="Smidak R."/>
            <person name="Sarate P."/>
            <person name="Gangsoo J."/>
            <person name="Sialana F."/>
            <person name="Bilban M."/>
            <person name="Lubec G."/>
        </authorList>
    </citation>
    <scope>NUCLEOTIDE SEQUENCE</scope>
    <source>
        <tissue evidence="2">Skin</tissue>
    </source>
</reference>
<evidence type="ECO:0000313" key="2">
    <source>
        <dbReference type="EMBL" id="CEK60559.1"/>
    </source>
</evidence>
<dbReference type="SUPFAM" id="SSF75399">
    <property type="entry name" value="Plakin repeat"/>
    <property type="match status" value="2"/>
</dbReference>
<dbReference type="InterPro" id="IPR035915">
    <property type="entry name" value="Plakin_repeat_sf"/>
</dbReference>
<name>A0A0B6YW59_9EUPU</name>
<dbReference type="Gene3D" id="3.90.1290.10">
    <property type="entry name" value="Plakin repeat"/>
    <property type="match status" value="2"/>
</dbReference>
<proteinExistence type="predicted"/>
<gene>
    <name evidence="2" type="primary">ORF39751</name>
</gene>